<feature type="transmembrane region" description="Helical" evidence="1">
    <location>
        <begin position="21"/>
        <end position="40"/>
    </location>
</feature>
<evidence type="ECO:0000256" key="1">
    <source>
        <dbReference type="SAM" id="Phobius"/>
    </source>
</evidence>
<accession>X0U5L5</accession>
<dbReference type="EMBL" id="BARS01011964">
    <property type="protein sequence ID" value="GAF95662.1"/>
    <property type="molecule type" value="Genomic_DNA"/>
</dbReference>
<keyword evidence="1" id="KW-1133">Transmembrane helix</keyword>
<comment type="caution">
    <text evidence="2">The sequence shown here is derived from an EMBL/GenBank/DDBJ whole genome shotgun (WGS) entry which is preliminary data.</text>
</comment>
<feature type="non-terminal residue" evidence="2">
    <location>
        <position position="195"/>
    </location>
</feature>
<feature type="transmembrane region" description="Helical" evidence="1">
    <location>
        <begin position="164"/>
        <end position="194"/>
    </location>
</feature>
<dbReference type="AlphaFoldDB" id="X0U5L5"/>
<sequence>MAQPTTFDFLWNLLVGSEFSGAFWTEAVFLGLVLMPWPVALMGLSPAVSETGPFRRARAGCWVAGAYLYTRLVADFVLWGPIVAAAVAVAAGATSLRSRPERPSSWALTAGLAVALVATAAALAWPGVTLTRLLVCAVLAGVVLPPTGAQEAAPGDGWRHPVRLIWTGFVLCLALDGLEAGVFLPLVLVGIAGWV</sequence>
<proteinExistence type="predicted"/>
<feature type="transmembrane region" description="Helical" evidence="1">
    <location>
        <begin position="76"/>
        <end position="94"/>
    </location>
</feature>
<protein>
    <submittedName>
        <fullName evidence="2">Uncharacterized protein</fullName>
    </submittedName>
</protein>
<keyword evidence="1" id="KW-0472">Membrane</keyword>
<name>X0U5L5_9ZZZZ</name>
<organism evidence="2">
    <name type="scientific">marine sediment metagenome</name>
    <dbReference type="NCBI Taxonomy" id="412755"/>
    <lineage>
        <taxon>unclassified sequences</taxon>
        <taxon>metagenomes</taxon>
        <taxon>ecological metagenomes</taxon>
    </lineage>
</organism>
<gene>
    <name evidence="2" type="ORF">S01H1_21544</name>
</gene>
<evidence type="ECO:0000313" key="2">
    <source>
        <dbReference type="EMBL" id="GAF95662.1"/>
    </source>
</evidence>
<reference evidence="2" key="1">
    <citation type="journal article" date="2014" name="Front. Microbiol.">
        <title>High frequency of phylogenetically diverse reductive dehalogenase-homologous genes in deep subseafloor sedimentary metagenomes.</title>
        <authorList>
            <person name="Kawai M."/>
            <person name="Futagami T."/>
            <person name="Toyoda A."/>
            <person name="Takaki Y."/>
            <person name="Nishi S."/>
            <person name="Hori S."/>
            <person name="Arai W."/>
            <person name="Tsubouchi T."/>
            <person name="Morono Y."/>
            <person name="Uchiyama I."/>
            <person name="Ito T."/>
            <person name="Fujiyama A."/>
            <person name="Inagaki F."/>
            <person name="Takami H."/>
        </authorList>
    </citation>
    <scope>NUCLEOTIDE SEQUENCE</scope>
    <source>
        <strain evidence="2">Expedition CK06-06</strain>
    </source>
</reference>
<feature type="transmembrane region" description="Helical" evidence="1">
    <location>
        <begin position="106"/>
        <end position="125"/>
    </location>
</feature>
<keyword evidence="1" id="KW-0812">Transmembrane</keyword>